<dbReference type="Proteomes" id="UP000322245">
    <property type="component" value="Unassembled WGS sequence"/>
</dbReference>
<feature type="compositionally biased region" description="Low complexity" evidence="1">
    <location>
        <begin position="38"/>
        <end position="61"/>
    </location>
</feature>
<gene>
    <name evidence="2" type="ORF">B9479_008276</name>
</gene>
<organism evidence="2 3">
    <name type="scientific">Cryptococcus floricola</name>
    <dbReference type="NCBI Taxonomy" id="2591691"/>
    <lineage>
        <taxon>Eukaryota</taxon>
        <taxon>Fungi</taxon>
        <taxon>Dikarya</taxon>
        <taxon>Basidiomycota</taxon>
        <taxon>Agaricomycotina</taxon>
        <taxon>Tremellomycetes</taxon>
        <taxon>Tremellales</taxon>
        <taxon>Cryptococcaceae</taxon>
        <taxon>Cryptococcus</taxon>
    </lineage>
</organism>
<feature type="compositionally biased region" description="Basic residues" evidence="1">
    <location>
        <begin position="324"/>
        <end position="334"/>
    </location>
</feature>
<proteinExistence type="predicted"/>
<dbReference type="AlphaFoldDB" id="A0A5D3ALA3"/>
<reference evidence="2 3" key="1">
    <citation type="submission" date="2017-05" db="EMBL/GenBank/DDBJ databases">
        <title>The Genome Sequence of Tsuchiyaea wingfieldii DSM 27421.</title>
        <authorList>
            <person name="Cuomo C."/>
            <person name="Passer A."/>
            <person name="Billmyre B."/>
            <person name="Heitman J."/>
        </authorList>
    </citation>
    <scope>NUCLEOTIDE SEQUENCE [LARGE SCALE GENOMIC DNA]</scope>
    <source>
        <strain evidence="2 3">DSM 27421</strain>
    </source>
</reference>
<feature type="compositionally biased region" description="Pro residues" evidence="1">
    <location>
        <begin position="1"/>
        <end position="14"/>
    </location>
</feature>
<name>A0A5D3ALA3_9TREE</name>
<keyword evidence="3" id="KW-1185">Reference proteome</keyword>
<evidence type="ECO:0000256" key="1">
    <source>
        <dbReference type="SAM" id="MobiDB-lite"/>
    </source>
</evidence>
<evidence type="ECO:0000313" key="2">
    <source>
        <dbReference type="EMBL" id="TYJ51169.1"/>
    </source>
</evidence>
<sequence length="431" mass="49135">MTSPAPRDPSPAPATPLERHQPDQQDEGQVAPQEGDNESNNNESDNESNNNESDNESNNNESDNESNEPDKKDKKKKKTKKAPYDDKEFCDIMLEIKQEVEQKTFRPTDVPDKVFHEQKKAKGKKKMMTGDEFGLNKLLFEEVARRLANRYPQMEKTEKDLSETLKSRWHYLRNNWYLPINRSLGSGREFIDGRLVMDDEEWDRKIRDEPTVYKKLRRSPFPAYDTIHAILQGKIATGTNIGPGPKRHPSPPHRPRLSASPSVSPPPSPEEGPSARRHAKDHFMESAAAKNRKKRDTRRRDAGDSSDTNSDDGEEEEEEEEGGRKKKRRTKKGWAAHTSQDEAVETLGEITGLLKSHLEKSSAPAVDEADMLNAIAKWLEERRDIPESVQAKIIDKCLIDAESRKQVYEYLVKGKAAGLLKDRLFAQMLGW</sequence>
<dbReference type="EMBL" id="NIDF01000362">
    <property type="protein sequence ID" value="TYJ51169.1"/>
    <property type="molecule type" value="Genomic_DNA"/>
</dbReference>
<accession>A0A5D3ALA3</accession>
<feature type="region of interest" description="Disordered" evidence="1">
    <location>
        <begin position="236"/>
        <end position="340"/>
    </location>
</feature>
<protein>
    <submittedName>
        <fullName evidence="2">Uncharacterized protein</fullName>
    </submittedName>
</protein>
<evidence type="ECO:0000313" key="3">
    <source>
        <dbReference type="Proteomes" id="UP000322245"/>
    </source>
</evidence>
<comment type="caution">
    <text evidence="2">The sequence shown here is derived from an EMBL/GenBank/DDBJ whole genome shotgun (WGS) entry which is preliminary data.</text>
</comment>
<feature type="region of interest" description="Disordered" evidence="1">
    <location>
        <begin position="1"/>
        <end position="84"/>
    </location>
</feature>
<feature type="compositionally biased region" description="Acidic residues" evidence="1">
    <location>
        <begin position="309"/>
        <end position="321"/>
    </location>
</feature>
<feature type="compositionally biased region" description="Basic residues" evidence="1">
    <location>
        <begin position="245"/>
        <end position="256"/>
    </location>
</feature>